<keyword evidence="6" id="KW-0732">Signal</keyword>
<comment type="subcellular location">
    <subcellularLocation>
        <location evidence="1 9">Cell outer membrane</location>
        <topology evidence="1 9">Multi-pass membrane protein</topology>
    </subcellularLocation>
</comment>
<comment type="caution">
    <text evidence="12">The sequence shown here is derived from an EMBL/GenBank/DDBJ whole genome shotgun (WGS) entry which is preliminary data.</text>
</comment>
<keyword evidence="8 9" id="KW-0998">Cell outer membrane</keyword>
<dbReference type="Pfam" id="PF13954">
    <property type="entry name" value="PapC_N"/>
    <property type="match status" value="1"/>
</dbReference>
<organism evidence="12 13">
    <name type="scientific">Rhodanobacter ginsengisoli</name>
    <dbReference type="NCBI Taxonomy" id="418646"/>
    <lineage>
        <taxon>Bacteria</taxon>
        <taxon>Pseudomonadati</taxon>
        <taxon>Pseudomonadota</taxon>
        <taxon>Gammaproteobacteria</taxon>
        <taxon>Lysobacterales</taxon>
        <taxon>Rhodanobacteraceae</taxon>
        <taxon>Rhodanobacter</taxon>
    </lineage>
</organism>
<dbReference type="PROSITE" id="PS01151">
    <property type="entry name" value="FIMBRIAL_USHER"/>
    <property type="match status" value="1"/>
</dbReference>
<evidence type="ECO:0000259" key="11">
    <source>
        <dbReference type="Pfam" id="PF13954"/>
    </source>
</evidence>
<evidence type="ECO:0000256" key="7">
    <source>
        <dbReference type="ARBA" id="ARBA00023136"/>
    </source>
</evidence>
<gene>
    <name evidence="12" type="ORF">ACFPPA_16515</name>
</gene>
<dbReference type="EMBL" id="JBHSNF010000004">
    <property type="protein sequence ID" value="MFC5527346.1"/>
    <property type="molecule type" value="Genomic_DNA"/>
</dbReference>
<evidence type="ECO:0000256" key="3">
    <source>
        <dbReference type="ARBA" id="ARBA00022448"/>
    </source>
</evidence>
<dbReference type="InterPro" id="IPR018030">
    <property type="entry name" value="Fimbrial_membr_usher_CS"/>
</dbReference>
<dbReference type="Pfam" id="PF13953">
    <property type="entry name" value="PapC_C"/>
    <property type="match status" value="1"/>
</dbReference>
<keyword evidence="4" id="KW-1134">Transmembrane beta strand</keyword>
<dbReference type="Gene3D" id="2.60.40.3110">
    <property type="match status" value="1"/>
</dbReference>
<protein>
    <submittedName>
        <fullName evidence="12">Fimbria/pilus outer membrane usher protein</fullName>
    </submittedName>
</protein>
<dbReference type="Pfam" id="PF00577">
    <property type="entry name" value="Usher"/>
    <property type="match status" value="1"/>
</dbReference>
<feature type="domain" description="PapC-like C-terminal" evidence="10">
    <location>
        <begin position="829"/>
        <end position="892"/>
    </location>
</feature>
<dbReference type="PANTHER" id="PTHR30451">
    <property type="entry name" value="OUTER MEMBRANE USHER PROTEIN"/>
    <property type="match status" value="1"/>
</dbReference>
<keyword evidence="7 9" id="KW-0472">Membrane</keyword>
<dbReference type="InterPro" id="IPR037224">
    <property type="entry name" value="PapC_N_sf"/>
</dbReference>
<dbReference type="InterPro" id="IPR025885">
    <property type="entry name" value="PapC_N"/>
</dbReference>
<reference evidence="13" key="1">
    <citation type="journal article" date="2019" name="Int. J. Syst. Evol. Microbiol.">
        <title>The Global Catalogue of Microorganisms (GCM) 10K type strain sequencing project: providing services to taxonomists for standard genome sequencing and annotation.</title>
        <authorList>
            <consortium name="The Broad Institute Genomics Platform"/>
            <consortium name="The Broad Institute Genome Sequencing Center for Infectious Disease"/>
            <person name="Wu L."/>
            <person name="Ma J."/>
        </authorList>
    </citation>
    <scope>NUCLEOTIDE SEQUENCE [LARGE SCALE GENOMIC DNA]</scope>
    <source>
        <strain evidence="13">CGMCC 1.16619</strain>
    </source>
</reference>
<keyword evidence="3 9" id="KW-0813">Transport</keyword>
<evidence type="ECO:0000256" key="1">
    <source>
        <dbReference type="ARBA" id="ARBA00004571"/>
    </source>
</evidence>
<dbReference type="Proteomes" id="UP001596114">
    <property type="component" value="Unassembled WGS sequence"/>
</dbReference>
<evidence type="ECO:0000313" key="13">
    <source>
        <dbReference type="Proteomes" id="UP001596114"/>
    </source>
</evidence>
<proteinExistence type="inferred from homology"/>
<name>A0ABW0QQZ1_9GAMM</name>
<dbReference type="InterPro" id="IPR000015">
    <property type="entry name" value="Fimb_usher"/>
</dbReference>
<evidence type="ECO:0000256" key="8">
    <source>
        <dbReference type="ARBA" id="ARBA00023237"/>
    </source>
</evidence>
<dbReference type="InterPro" id="IPR043142">
    <property type="entry name" value="PapC-like_C_sf"/>
</dbReference>
<comment type="similarity">
    <text evidence="2 9">Belongs to the fimbrial export usher family.</text>
</comment>
<evidence type="ECO:0000256" key="2">
    <source>
        <dbReference type="ARBA" id="ARBA00008064"/>
    </source>
</evidence>
<dbReference type="Gene3D" id="3.10.20.410">
    <property type="match status" value="1"/>
</dbReference>
<dbReference type="InterPro" id="IPR025949">
    <property type="entry name" value="PapC-like_C"/>
</dbReference>
<dbReference type="PROSITE" id="PS51257">
    <property type="entry name" value="PROKAR_LIPOPROTEIN"/>
    <property type="match status" value="1"/>
</dbReference>
<evidence type="ECO:0000256" key="6">
    <source>
        <dbReference type="ARBA" id="ARBA00022729"/>
    </source>
</evidence>
<evidence type="ECO:0000256" key="4">
    <source>
        <dbReference type="ARBA" id="ARBA00022452"/>
    </source>
</evidence>
<dbReference type="Gene3D" id="2.60.40.2070">
    <property type="match status" value="1"/>
</dbReference>
<sequence>MTPRHASAHASFAYGGSAACKRGVLGVAIACALLGWIPNCRAAASASATAATADGSGPVEAEFDRSMLSGAGQNTTDLSRFERGNPVLPGTYRVDIYLNDLWVGRSDVRFAASKPDASATACISNTLLEQLGLPLDKLSGKQRAALANPDSCADFESLIPGASLTFDQSGLRLDASVPQAWLGRRPRGYVSPENWDAGVPAMLLNYNFNSYRSSNAGFAQTSAYLGLRAGVNLGLWHLREDSALNWQSGVAGQPSRRQWQNIDTYVRRDLPAWHAALTLGDAYTSGDLFDSVRLRGVSIATDDRMLPNSLRGYAPTVRGVAESNAKVSVRQNGVVIYETTVSPGPFVIDDLYPTGYGGDLQVTVTEANGRVNTFSVPFASVPQLLRPGVSRFNVALGQLRDTSMLHTPLLAETTVQHGFTNLLTGYAGLVGTSGYSAAQIGTALNTHYGAFAMDLTAAHTVIPGQSSLTGQSLRLSYSKILPETNTSLTVATYRYSTSGYLGLRDAMLARDYARGGLYPAGTDPLLLSQLNGGAPTNLPGVLTPAQRNLLLGSSGLDPITGQLDRQRSRFDLTLNQQLGTRGGALYASGSARDYWNRTGTDLQFQLGYNNRFHRLSYSISATRVRDLDQHYRNQYFISFSLPLGERAYAPNLTGNLNRDDSGRALEQLSVNGSAGVDNRYNYGATASHGDGAGTAASIYGGYRGSYAQLNASYGRGSGYSQASLGASGAIVAYPGGISFGQSIGDTVGIVIAPDAAGARVNNTVGLRVDHSGHALVPYLTPYNLNTVELDPKGMPLNVQLEATSAQVAPYAGSVVMLRFKTKAGRMLIVQVRMADGNAVPFGSEVVNAGGQVLGVVGQAGHILLRGVGDAGALTVRWKNDAGVARACSFAYRAAPATAAPGSSGYTTVNATCQMTTPTIATADRGQP</sequence>
<evidence type="ECO:0000256" key="9">
    <source>
        <dbReference type="RuleBase" id="RU003884"/>
    </source>
</evidence>
<dbReference type="SUPFAM" id="SSF141729">
    <property type="entry name" value="FimD N-terminal domain-like"/>
    <property type="match status" value="1"/>
</dbReference>
<dbReference type="RefSeq" id="WP_377321909.1">
    <property type="nucleotide sequence ID" value="NZ_JBHSNF010000004.1"/>
</dbReference>
<keyword evidence="5 9" id="KW-0812">Transmembrane</keyword>
<keyword evidence="9" id="KW-1029">Fimbrium biogenesis</keyword>
<feature type="domain" description="PapC N-terminal" evidence="11">
    <location>
        <begin position="62"/>
        <end position="209"/>
    </location>
</feature>
<dbReference type="PANTHER" id="PTHR30451:SF20">
    <property type="entry name" value="FIMBRIAE USHER"/>
    <property type="match status" value="1"/>
</dbReference>
<accession>A0ABW0QQZ1</accession>
<evidence type="ECO:0000259" key="10">
    <source>
        <dbReference type="Pfam" id="PF13953"/>
    </source>
</evidence>
<dbReference type="InterPro" id="IPR042186">
    <property type="entry name" value="FimD_plug_dom"/>
</dbReference>
<evidence type="ECO:0000256" key="5">
    <source>
        <dbReference type="ARBA" id="ARBA00022692"/>
    </source>
</evidence>
<keyword evidence="13" id="KW-1185">Reference proteome</keyword>
<evidence type="ECO:0000313" key="12">
    <source>
        <dbReference type="EMBL" id="MFC5527346.1"/>
    </source>
</evidence>
<dbReference type="Gene3D" id="2.60.40.2610">
    <property type="entry name" value="Outer membrane usher protein FimD, plug domain"/>
    <property type="match status" value="1"/>
</dbReference>